<dbReference type="EMBL" id="BAAARV010000016">
    <property type="protein sequence ID" value="GAA2336028.1"/>
    <property type="molecule type" value="Genomic_DNA"/>
</dbReference>
<gene>
    <name evidence="2" type="ORF">GCM10010170_016230</name>
</gene>
<dbReference type="Pfam" id="PF00480">
    <property type="entry name" value="ROK"/>
    <property type="match status" value="1"/>
</dbReference>
<reference evidence="2 3" key="1">
    <citation type="journal article" date="2019" name="Int. J. Syst. Evol. Microbiol.">
        <title>The Global Catalogue of Microorganisms (GCM) 10K type strain sequencing project: providing services to taxonomists for standard genome sequencing and annotation.</title>
        <authorList>
            <consortium name="The Broad Institute Genomics Platform"/>
            <consortium name="The Broad Institute Genome Sequencing Center for Infectious Disease"/>
            <person name="Wu L."/>
            <person name="Ma J."/>
        </authorList>
    </citation>
    <scope>NUCLEOTIDE SEQUENCE [LARGE SCALE GENOMIC DNA]</scope>
    <source>
        <strain evidence="2 3">JCM 3272</strain>
    </source>
</reference>
<sequence>MTATIGIDIGGTKIAAALVGPDGTAGRVRRVATPATEGPDAVLRAAITLARATAREAADAGAAPLACGVGTAGTVGEDGRISHATTSLPGWTGTDVRGALAAALGLPVVVRNDVQAMAVAESRLGAAAGARTALVVAAGTGIGGAVVADGMLLSGRTGFAGSVGHLPSPVTAGRPCGCGALDHVESYAAGPAIAAAYAARAGLAVVPPLETVAEAARGGAPEAEAAIAEAAHVLGAGLATAANLLDPDVVVLGGGVLGLGDGFVQAVAATLRRAALPGPAEVPLRITTFGPAAVLTGAALLAHELGRSAVRFIP</sequence>
<evidence type="ECO:0000313" key="2">
    <source>
        <dbReference type="EMBL" id="GAA2336028.1"/>
    </source>
</evidence>
<dbReference type="Proteomes" id="UP001501444">
    <property type="component" value="Unassembled WGS sequence"/>
</dbReference>
<dbReference type="RefSeq" id="WP_344611632.1">
    <property type="nucleotide sequence ID" value="NZ_BAAARV010000016.1"/>
</dbReference>
<accession>A0ABN3FRJ4</accession>
<dbReference type="Gene3D" id="3.30.420.40">
    <property type="match status" value="2"/>
</dbReference>
<dbReference type="InterPro" id="IPR000600">
    <property type="entry name" value="ROK"/>
</dbReference>
<comment type="similarity">
    <text evidence="1">Belongs to the ROK (NagC/XylR) family.</text>
</comment>
<dbReference type="PANTHER" id="PTHR18964:SF173">
    <property type="entry name" value="GLUCOKINASE"/>
    <property type="match status" value="1"/>
</dbReference>
<evidence type="ECO:0000313" key="3">
    <source>
        <dbReference type="Proteomes" id="UP001501444"/>
    </source>
</evidence>
<dbReference type="InterPro" id="IPR043129">
    <property type="entry name" value="ATPase_NBD"/>
</dbReference>
<keyword evidence="3" id="KW-1185">Reference proteome</keyword>
<dbReference type="SUPFAM" id="SSF53067">
    <property type="entry name" value="Actin-like ATPase domain"/>
    <property type="match status" value="1"/>
</dbReference>
<comment type="caution">
    <text evidence="2">The sequence shown here is derived from an EMBL/GenBank/DDBJ whole genome shotgun (WGS) entry which is preliminary data.</text>
</comment>
<protein>
    <submittedName>
        <fullName evidence="2">ROK family protein</fullName>
    </submittedName>
</protein>
<evidence type="ECO:0000256" key="1">
    <source>
        <dbReference type="ARBA" id="ARBA00006479"/>
    </source>
</evidence>
<dbReference type="PANTHER" id="PTHR18964">
    <property type="entry name" value="ROK (REPRESSOR, ORF, KINASE) FAMILY"/>
    <property type="match status" value="1"/>
</dbReference>
<name>A0ABN3FRJ4_9ACTN</name>
<organism evidence="2 3">
    <name type="scientific">Dactylosporangium salmoneum</name>
    <dbReference type="NCBI Taxonomy" id="53361"/>
    <lineage>
        <taxon>Bacteria</taxon>
        <taxon>Bacillati</taxon>
        <taxon>Actinomycetota</taxon>
        <taxon>Actinomycetes</taxon>
        <taxon>Micromonosporales</taxon>
        <taxon>Micromonosporaceae</taxon>
        <taxon>Dactylosporangium</taxon>
    </lineage>
</organism>
<proteinExistence type="inferred from homology"/>